<gene>
    <name evidence="1" type="ORF">SAMN04488107_2542</name>
</gene>
<evidence type="ECO:0000313" key="2">
    <source>
        <dbReference type="Proteomes" id="UP000198386"/>
    </source>
</evidence>
<accession>A0A239EFQ1</accession>
<dbReference type="AlphaFoldDB" id="A0A239EFQ1"/>
<sequence length="40" mass="4409">MSAAVRRPSYLHVPDELSFCAYVVALRAPLQVTDALDHPV</sequence>
<keyword evidence="2" id="KW-1185">Reference proteome</keyword>
<proteinExistence type="predicted"/>
<name>A0A239EFQ1_9ACTN</name>
<evidence type="ECO:0000313" key="1">
    <source>
        <dbReference type="EMBL" id="SNS43495.1"/>
    </source>
</evidence>
<protein>
    <submittedName>
        <fullName evidence="1">Uncharacterized protein</fullName>
    </submittedName>
</protein>
<reference evidence="2" key="1">
    <citation type="submission" date="2017-06" db="EMBL/GenBank/DDBJ databases">
        <authorList>
            <person name="Varghese N."/>
            <person name="Submissions S."/>
        </authorList>
    </citation>
    <scope>NUCLEOTIDE SEQUENCE [LARGE SCALE GENOMIC DNA]</scope>
    <source>
        <strain evidence="2">DSM 45423</strain>
    </source>
</reference>
<dbReference type="RefSeq" id="WP_281252230.1">
    <property type="nucleotide sequence ID" value="NZ_FZOH01000004.1"/>
</dbReference>
<organism evidence="1 2">
    <name type="scientific">Geodermatophilus saharensis</name>
    <dbReference type="NCBI Taxonomy" id="1137994"/>
    <lineage>
        <taxon>Bacteria</taxon>
        <taxon>Bacillati</taxon>
        <taxon>Actinomycetota</taxon>
        <taxon>Actinomycetes</taxon>
        <taxon>Geodermatophilales</taxon>
        <taxon>Geodermatophilaceae</taxon>
        <taxon>Geodermatophilus</taxon>
    </lineage>
</organism>
<dbReference type="Proteomes" id="UP000198386">
    <property type="component" value="Unassembled WGS sequence"/>
</dbReference>
<dbReference type="EMBL" id="FZOH01000004">
    <property type="protein sequence ID" value="SNS43495.1"/>
    <property type="molecule type" value="Genomic_DNA"/>
</dbReference>